<dbReference type="InterPro" id="IPR029058">
    <property type="entry name" value="AB_hydrolase_fold"/>
</dbReference>
<gene>
    <name evidence="2" type="ORF">B5808_13885</name>
</gene>
<dbReference type="GO" id="GO:0016787">
    <property type="term" value="F:hydrolase activity"/>
    <property type="evidence" value="ECO:0007669"/>
    <property type="project" value="UniProtKB-KW"/>
</dbReference>
<reference evidence="2 3" key="1">
    <citation type="submission" date="2017-04" db="EMBL/GenBank/DDBJ databases">
        <authorList>
            <person name="Afonso C.L."/>
            <person name="Miller P.J."/>
            <person name="Scott M.A."/>
            <person name="Spackman E."/>
            <person name="Goraichik I."/>
            <person name="Dimitrov K.M."/>
            <person name="Suarez D.L."/>
            <person name="Swayne D.E."/>
        </authorList>
    </citation>
    <scope>NUCLEOTIDE SEQUENCE [LARGE SCALE GENOMIC DNA]</scope>
    <source>
        <strain evidence="3">XA(T)</strain>
    </source>
</reference>
<dbReference type="KEGG" id="cphy:B5808_13885"/>
<dbReference type="STRING" id="1619308.B5808_13885"/>
<dbReference type="RefSeq" id="WP_085020327.1">
    <property type="nucleotide sequence ID" value="NZ_BMHD01000001.1"/>
</dbReference>
<evidence type="ECO:0000313" key="3">
    <source>
        <dbReference type="Proteomes" id="UP000192775"/>
    </source>
</evidence>
<dbReference type="PRINTS" id="PR00111">
    <property type="entry name" value="ABHYDROLASE"/>
</dbReference>
<protein>
    <submittedName>
        <fullName evidence="2">Alpha/beta hydrolase</fullName>
    </submittedName>
</protein>
<dbReference type="AlphaFoldDB" id="A0A1X9LSR9"/>
<keyword evidence="3" id="KW-1185">Reference proteome</keyword>
<dbReference type="PANTHER" id="PTHR43798:SF31">
    <property type="entry name" value="AB HYDROLASE SUPERFAMILY PROTEIN YCLE"/>
    <property type="match status" value="1"/>
</dbReference>
<dbReference type="Proteomes" id="UP000192775">
    <property type="component" value="Chromosome"/>
</dbReference>
<dbReference type="InterPro" id="IPR050266">
    <property type="entry name" value="AB_hydrolase_sf"/>
</dbReference>
<dbReference type="SUPFAM" id="SSF53474">
    <property type="entry name" value="alpha/beta-Hydrolases"/>
    <property type="match status" value="1"/>
</dbReference>
<dbReference type="InterPro" id="IPR000073">
    <property type="entry name" value="AB_hydrolase_1"/>
</dbReference>
<dbReference type="EMBL" id="CP020715">
    <property type="protein sequence ID" value="ARJ06189.1"/>
    <property type="molecule type" value="Genomic_DNA"/>
</dbReference>
<evidence type="ECO:0000313" key="2">
    <source>
        <dbReference type="EMBL" id="ARJ06189.1"/>
    </source>
</evidence>
<evidence type="ECO:0000256" key="1">
    <source>
        <dbReference type="ARBA" id="ARBA00022801"/>
    </source>
</evidence>
<name>A0A1X9LSR9_9MICO</name>
<sequence length="361" mass="38259">MTVENPATTPAERLLPGIVQHTVETPRLRAAVLERPGTGTPVVFVHGNVSSSLFWQPAMLALESGVRAVAVDLRGFGDSETLPVDATRGLRDFAEDVESVLDTLGIDEAHLVGWSMGGGVAMQMLLDRPTLVRSLTLVSPVSPYGFGATRLDGSLTTPDAAGSGGGGANPDFVARLQAGDRTAEAPTSPRSVFRSSYVHAAYRSPLEDLWVESMLSTSTSEGNYPGDSVASENWPGFAPGRTGVLNTMAPQNLDLTGIVDVDPKPRIAWVHGLDDAIVSDTSFFDLNHLGQLGVIPGWPGEEEAPAQPMKAQIRAVLGRYEAAGGEVVEEAWASCGHSPHLEHPDDFRRVLEAQLAARPVG</sequence>
<dbReference type="PANTHER" id="PTHR43798">
    <property type="entry name" value="MONOACYLGLYCEROL LIPASE"/>
    <property type="match status" value="1"/>
</dbReference>
<keyword evidence="1 2" id="KW-0378">Hydrolase</keyword>
<accession>A0A1X9LSR9</accession>
<dbReference type="GO" id="GO:0016020">
    <property type="term" value="C:membrane"/>
    <property type="evidence" value="ECO:0007669"/>
    <property type="project" value="TreeGrafter"/>
</dbReference>
<dbReference type="Gene3D" id="3.40.50.1820">
    <property type="entry name" value="alpha/beta hydrolase"/>
    <property type="match status" value="1"/>
</dbReference>
<organism evidence="2 3">
    <name type="scientific">Cnuibacter physcomitrellae</name>
    <dbReference type="NCBI Taxonomy" id="1619308"/>
    <lineage>
        <taxon>Bacteria</taxon>
        <taxon>Bacillati</taxon>
        <taxon>Actinomycetota</taxon>
        <taxon>Actinomycetes</taxon>
        <taxon>Micrococcales</taxon>
        <taxon>Microbacteriaceae</taxon>
        <taxon>Cnuibacter</taxon>
    </lineage>
</organism>
<dbReference type="Pfam" id="PF00561">
    <property type="entry name" value="Abhydrolase_1"/>
    <property type="match status" value="1"/>
</dbReference>
<proteinExistence type="predicted"/>